<evidence type="ECO:0000313" key="2">
    <source>
        <dbReference type="EMBL" id="KAF2872506.1"/>
    </source>
</evidence>
<reference evidence="2 3" key="1">
    <citation type="submission" date="2020-01" db="EMBL/GenBank/DDBJ databases">
        <authorList>
            <consortium name="DOE Joint Genome Institute"/>
            <person name="Haridas S."/>
            <person name="Albert R."/>
            <person name="Binder M."/>
            <person name="Bloem J."/>
            <person name="Labutti K."/>
            <person name="Salamov A."/>
            <person name="Andreopoulos B."/>
            <person name="Baker S.E."/>
            <person name="Barry K."/>
            <person name="Bills G."/>
            <person name="Bluhm B.H."/>
            <person name="Cannon C."/>
            <person name="Castanera R."/>
            <person name="Culley D.E."/>
            <person name="Daum C."/>
            <person name="Ezra D."/>
            <person name="Gonzalez J.B."/>
            <person name="Henrissat B."/>
            <person name="Kuo A."/>
            <person name="Liang C."/>
            <person name="Lipzen A."/>
            <person name="Lutzoni F."/>
            <person name="Magnuson J."/>
            <person name="Mondo S."/>
            <person name="Nolan M."/>
            <person name="Ohm R."/>
            <person name="Pangilinan J."/>
            <person name="Park H.-J.H."/>
            <person name="Ramirez L."/>
            <person name="Alfaro M."/>
            <person name="Sun H."/>
            <person name="Tritt A."/>
            <person name="Yoshinaga Y."/>
            <person name="Zwiers L.-H.L."/>
            <person name="Turgeon B.G."/>
            <person name="Goodwin S.B."/>
            <person name="Spatafora J.W."/>
            <person name="Crous P.W."/>
            <person name="Grigoriev I.V."/>
        </authorList>
    </citation>
    <scope>NUCLEOTIDE SEQUENCE [LARGE SCALE GENOMIC DNA]</scope>
    <source>
        <strain evidence="2 3">CBS 611.86</strain>
    </source>
</reference>
<evidence type="ECO:0008006" key="4">
    <source>
        <dbReference type="Google" id="ProtNLM"/>
    </source>
</evidence>
<organism evidence="2 3">
    <name type="scientific">Massariosphaeria phaeospora</name>
    <dbReference type="NCBI Taxonomy" id="100035"/>
    <lineage>
        <taxon>Eukaryota</taxon>
        <taxon>Fungi</taxon>
        <taxon>Dikarya</taxon>
        <taxon>Ascomycota</taxon>
        <taxon>Pezizomycotina</taxon>
        <taxon>Dothideomycetes</taxon>
        <taxon>Pleosporomycetidae</taxon>
        <taxon>Pleosporales</taxon>
        <taxon>Pleosporales incertae sedis</taxon>
        <taxon>Massariosphaeria</taxon>
    </lineage>
</organism>
<dbReference type="AlphaFoldDB" id="A0A7C8I9A8"/>
<evidence type="ECO:0000256" key="1">
    <source>
        <dbReference type="SAM" id="MobiDB-lite"/>
    </source>
</evidence>
<dbReference type="Proteomes" id="UP000481861">
    <property type="component" value="Unassembled WGS sequence"/>
</dbReference>
<dbReference type="OrthoDB" id="2322499at2759"/>
<gene>
    <name evidence="2" type="ORF">BDV95DRAFT_471567</name>
</gene>
<feature type="compositionally biased region" description="Polar residues" evidence="1">
    <location>
        <begin position="1"/>
        <end position="17"/>
    </location>
</feature>
<feature type="non-terminal residue" evidence="2">
    <location>
        <position position="410"/>
    </location>
</feature>
<protein>
    <recommendedName>
        <fullName evidence="4">F-box domain-containing protein</fullName>
    </recommendedName>
</protein>
<sequence>MVNSKNVAFRVNKQTPTSGPPPQAYGTVINCRKPGGKRAQKGVKEVKSQQVPLTKIAGAPRLDKKRKRPKDEPKEDEDSVQQLKKFVLSHDLSMSATSALVPTAPKDQPHAAPKPQLPKPTKFRRGKTLSKGVDLDCWFTILSFSDPGQLLEMRSKIASCYRFLRDNPTLWKHSRSYYYGDTLPDPSSELTEFQYAHLRHGHGCMSCGTPSTRKTYWAFLRRWCKACLQTKIIVDHDALNLFKGADGQDISFIQKCLPAGSLDSWGNFVGVGPAHSHSWKTVYLVSDVEELVADFIKESRDNYVSWHAEMRTWISNRIKVVDERREFAQKMELWEDRTRTSKSYDYQEKKTARKVYFVEKAAQLTPAVSLIEMEHCPSYRRAIAIPKDPNMNSWLLLKPKLQKEAAELAA</sequence>
<feature type="region of interest" description="Disordered" evidence="1">
    <location>
        <begin position="102"/>
        <end position="125"/>
    </location>
</feature>
<keyword evidence="3" id="KW-1185">Reference proteome</keyword>
<proteinExistence type="predicted"/>
<comment type="caution">
    <text evidence="2">The sequence shown here is derived from an EMBL/GenBank/DDBJ whole genome shotgun (WGS) entry which is preliminary data.</text>
</comment>
<feature type="region of interest" description="Disordered" evidence="1">
    <location>
        <begin position="1"/>
        <end position="81"/>
    </location>
</feature>
<name>A0A7C8I9A8_9PLEO</name>
<accession>A0A7C8I9A8</accession>
<evidence type="ECO:0000313" key="3">
    <source>
        <dbReference type="Proteomes" id="UP000481861"/>
    </source>
</evidence>
<dbReference type="EMBL" id="JAADJZ010000009">
    <property type="protein sequence ID" value="KAF2872506.1"/>
    <property type="molecule type" value="Genomic_DNA"/>
</dbReference>